<dbReference type="Proteomes" id="UP000076512">
    <property type="component" value="Unassembled WGS sequence"/>
</dbReference>
<organism evidence="1 2">
    <name type="scientific">Nocardia terpenica</name>
    <dbReference type="NCBI Taxonomy" id="455432"/>
    <lineage>
        <taxon>Bacteria</taxon>
        <taxon>Bacillati</taxon>
        <taxon>Actinomycetota</taxon>
        <taxon>Actinomycetes</taxon>
        <taxon>Mycobacteriales</taxon>
        <taxon>Nocardiaceae</taxon>
        <taxon>Nocardia</taxon>
    </lineage>
</organism>
<gene>
    <name evidence="1" type="ORF">AWN90_04075</name>
</gene>
<evidence type="ECO:0000313" key="1">
    <source>
        <dbReference type="EMBL" id="KZM70462.1"/>
    </source>
</evidence>
<comment type="caution">
    <text evidence="1">The sequence shown here is derived from an EMBL/GenBank/DDBJ whole genome shotgun (WGS) entry which is preliminary data.</text>
</comment>
<evidence type="ECO:0000313" key="2">
    <source>
        <dbReference type="Proteomes" id="UP000076512"/>
    </source>
</evidence>
<keyword evidence="2" id="KW-1185">Reference proteome</keyword>
<protein>
    <submittedName>
        <fullName evidence="1">Uncharacterized protein</fullName>
    </submittedName>
</protein>
<sequence>MGPWHSRYGHPTRTTADAADRAVHRLVDVHTVGGHATRVLRWDQLRDSRSVHHITGTGRVVAADETITYTDLTLTVHGSRPIPDAMPLTLLMPDTGGWLAYLPIRLGPDDALFHHVDTIDAITRRRYTPPPAVLAQTLQRLPMYSKMVGSHECWYFTQDPDIEYEHKLTLDSDTDIYALARDINNQIGRGKLSHYRPEFRNDFELWQFGNHMFAITGPDKSDAGYASFIPHINGGYTLKRKQFHHDGFARIERKIDCPHELATNADMHAYLTHQLGLDAHHLGSFDRIRFDNMLENNETGHIYSITTDRCIFGEYHAALQQLEIEYIRSRGNTRECRDEIIDELNHLKTWTQTFLNGRNIVFRSDYTSKYTSLLQLADKAASH</sequence>
<dbReference type="EMBL" id="LWGR01000015">
    <property type="protein sequence ID" value="KZM70462.1"/>
    <property type="molecule type" value="Genomic_DNA"/>
</dbReference>
<dbReference type="AlphaFoldDB" id="A0A164JJH6"/>
<name>A0A164JJH6_9NOCA</name>
<dbReference type="STRING" id="455432.AWN90_04075"/>
<accession>A0A164JJH6</accession>
<reference evidence="1 2" key="1">
    <citation type="submission" date="2016-04" db="EMBL/GenBank/DDBJ databases">
        <authorList>
            <person name="Evans L.H."/>
            <person name="Alamgir A."/>
            <person name="Owens N."/>
            <person name="Weber N.D."/>
            <person name="Virtaneva K."/>
            <person name="Barbian K."/>
            <person name="Babar A."/>
            <person name="Rosenke K."/>
        </authorList>
    </citation>
    <scope>NUCLEOTIDE SEQUENCE [LARGE SCALE GENOMIC DNA]</scope>
    <source>
        <strain evidence="1 2">IFM 0406</strain>
    </source>
</reference>
<proteinExistence type="predicted"/>